<dbReference type="Proteomes" id="UP001589896">
    <property type="component" value="Unassembled WGS sequence"/>
</dbReference>
<evidence type="ECO:0000313" key="2">
    <source>
        <dbReference type="EMBL" id="MFC0680856.1"/>
    </source>
</evidence>
<name>A0ABV6RV48_9GAMM</name>
<organism evidence="2 3">
    <name type="scientific">Lysobacter korlensis</name>
    <dbReference type="NCBI Taxonomy" id="553636"/>
    <lineage>
        <taxon>Bacteria</taxon>
        <taxon>Pseudomonadati</taxon>
        <taxon>Pseudomonadota</taxon>
        <taxon>Gammaproteobacteria</taxon>
        <taxon>Lysobacterales</taxon>
        <taxon>Lysobacteraceae</taxon>
        <taxon>Lysobacter</taxon>
    </lineage>
</organism>
<comment type="caution">
    <text evidence="2">The sequence shown here is derived from an EMBL/GenBank/DDBJ whole genome shotgun (WGS) entry which is preliminary data.</text>
</comment>
<dbReference type="RefSeq" id="WP_386672960.1">
    <property type="nucleotide sequence ID" value="NZ_JBHLTG010000006.1"/>
</dbReference>
<dbReference type="EMBL" id="JBHLTG010000006">
    <property type="protein sequence ID" value="MFC0680856.1"/>
    <property type="molecule type" value="Genomic_DNA"/>
</dbReference>
<protein>
    <recommendedName>
        <fullName evidence="4">Integral membrane protein</fullName>
    </recommendedName>
</protein>
<keyword evidence="1" id="KW-1133">Transmembrane helix</keyword>
<proteinExistence type="predicted"/>
<feature type="transmembrane region" description="Helical" evidence="1">
    <location>
        <begin position="69"/>
        <end position="91"/>
    </location>
</feature>
<evidence type="ECO:0000313" key="3">
    <source>
        <dbReference type="Proteomes" id="UP001589896"/>
    </source>
</evidence>
<keyword evidence="1" id="KW-0472">Membrane</keyword>
<sequence length="140" mass="14871">MSKRRQPRLAAILIAVALLLNAWIHVRLAGPFDANPGALLSQGALFRIQAVVNLVIAILIVVRPRAWAALLAFAVAAGGAAILTLTSVVPVDGSMLGLPYLFEPAWYPAKQTSLVLQLLAAVLAAGKMLHAVRRRRPVAV</sequence>
<feature type="transmembrane region" description="Helical" evidence="1">
    <location>
        <begin position="45"/>
        <end position="62"/>
    </location>
</feature>
<keyword evidence="1" id="KW-0812">Transmembrane</keyword>
<keyword evidence="3" id="KW-1185">Reference proteome</keyword>
<accession>A0ABV6RV48</accession>
<evidence type="ECO:0000256" key="1">
    <source>
        <dbReference type="SAM" id="Phobius"/>
    </source>
</evidence>
<gene>
    <name evidence="2" type="ORF">ACFFGH_23750</name>
</gene>
<evidence type="ECO:0008006" key="4">
    <source>
        <dbReference type="Google" id="ProtNLM"/>
    </source>
</evidence>
<reference evidence="2 3" key="1">
    <citation type="submission" date="2024-09" db="EMBL/GenBank/DDBJ databases">
        <authorList>
            <person name="Sun Q."/>
            <person name="Mori K."/>
        </authorList>
    </citation>
    <scope>NUCLEOTIDE SEQUENCE [LARGE SCALE GENOMIC DNA]</scope>
    <source>
        <strain evidence="2 3">KCTC 23076</strain>
    </source>
</reference>
<feature type="transmembrane region" description="Helical" evidence="1">
    <location>
        <begin position="111"/>
        <end position="129"/>
    </location>
</feature>